<dbReference type="InterPro" id="IPR000792">
    <property type="entry name" value="Tscrpt_reg_LuxR_C"/>
</dbReference>
<dbReference type="Gene3D" id="1.10.10.10">
    <property type="entry name" value="Winged helix-like DNA-binding domain superfamily/Winged helix DNA-binding domain"/>
    <property type="match status" value="1"/>
</dbReference>
<dbReference type="SMART" id="SM00421">
    <property type="entry name" value="HTH_LUXR"/>
    <property type="match status" value="1"/>
</dbReference>
<sequence>MSLERWGSAFSESIGDMAGWTDTLNEVRLQLNSRGLQFGLTSGIGFGASSRVIGFDPADLAVYMNHYAATDPRIPFIARHPGQIVICNQHVDTKQFERSALVNDFLDKHDARHAMAVALPLGDRCSVTLSAMRAHRDGEYTDADLQRFSQIAPTLQYAFRLHLRLGVLETTLCSLSTMVDQLRTPVLLLTSGAMLVHANKAALQALASGQVLEQIEGCIRPVLPAEQPGFRRRLQATIVASDAWMPTPGTFRLGVRAGRFIHAEFVALKGVPKDTAAKHASVALYLQPPAAQPPQFHAYRTMFGFTAAEARLAEHLCRGQSLQHIATELHLSRETLKSQLKGLFAKTDTHRQIELVNLLQSTHFPFLR</sequence>
<feature type="domain" description="HTH luxR-type" evidence="1">
    <location>
        <begin position="302"/>
        <end position="359"/>
    </location>
</feature>
<comment type="caution">
    <text evidence="2">The sequence shown here is derived from an EMBL/GenBank/DDBJ whole genome shotgun (WGS) entry which is preliminary data.</text>
</comment>
<dbReference type="SUPFAM" id="SSF46894">
    <property type="entry name" value="C-terminal effector domain of the bipartite response regulators"/>
    <property type="match status" value="1"/>
</dbReference>
<keyword evidence="3" id="KW-1185">Reference proteome</keyword>
<dbReference type="InterPro" id="IPR016032">
    <property type="entry name" value="Sig_transdc_resp-reg_C-effctor"/>
</dbReference>
<dbReference type="Proteomes" id="UP000637267">
    <property type="component" value="Unassembled WGS sequence"/>
</dbReference>
<accession>A0ABQ2P7X5</accession>
<evidence type="ECO:0000313" key="3">
    <source>
        <dbReference type="Proteomes" id="UP000637267"/>
    </source>
</evidence>
<evidence type="ECO:0000259" key="1">
    <source>
        <dbReference type="SMART" id="SM00421"/>
    </source>
</evidence>
<dbReference type="InterPro" id="IPR036388">
    <property type="entry name" value="WH-like_DNA-bd_sf"/>
</dbReference>
<dbReference type="RefSeq" id="WP_188703739.1">
    <property type="nucleotide sequence ID" value="NZ_BMLX01000002.1"/>
</dbReference>
<gene>
    <name evidence="2" type="ORF">GCM10010970_15830</name>
</gene>
<protein>
    <submittedName>
        <fullName evidence="2">Transcriptional regulator</fullName>
    </submittedName>
</protein>
<organism evidence="2 3">
    <name type="scientific">Silvimonas iriomotensis</name>
    <dbReference type="NCBI Taxonomy" id="449662"/>
    <lineage>
        <taxon>Bacteria</taxon>
        <taxon>Pseudomonadati</taxon>
        <taxon>Pseudomonadota</taxon>
        <taxon>Betaproteobacteria</taxon>
        <taxon>Neisseriales</taxon>
        <taxon>Chitinibacteraceae</taxon>
        <taxon>Silvimonas</taxon>
    </lineage>
</organism>
<proteinExistence type="predicted"/>
<name>A0ABQ2P7X5_9NEIS</name>
<dbReference type="EMBL" id="BMLX01000002">
    <property type="protein sequence ID" value="GGP20562.1"/>
    <property type="molecule type" value="Genomic_DNA"/>
</dbReference>
<evidence type="ECO:0000313" key="2">
    <source>
        <dbReference type="EMBL" id="GGP20562.1"/>
    </source>
</evidence>
<reference evidence="3" key="1">
    <citation type="journal article" date="2019" name="Int. J. Syst. Evol. Microbiol.">
        <title>The Global Catalogue of Microorganisms (GCM) 10K type strain sequencing project: providing services to taxonomists for standard genome sequencing and annotation.</title>
        <authorList>
            <consortium name="The Broad Institute Genomics Platform"/>
            <consortium name="The Broad Institute Genome Sequencing Center for Infectious Disease"/>
            <person name="Wu L."/>
            <person name="Ma J."/>
        </authorList>
    </citation>
    <scope>NUCLEOTIDE SEQUENCE [LARGE SCALE GENOMIC DNA]</scope>
    <source>
        <strain evidence="3">CGMCC 1.8859</strain>
    </source>
</reference>